<feature type="transmembrane region" description="Helical" evidence="3">
    <location>
        <begin position="230"/>
        <end position="248"/>
    </location>
</feature>
<dbReference type="SUPFAM" id="SSF52799">
    <property type="entry name" value="(Phosphotyrosine protein) phosphatases II"/>
    <property type="match status" value="1"/>
</dbReference>
<feature type="domain" description="Tyrosine specific protein phosphatases" evidence="4">
    <location>
        <begin position="368"/>
        <end position="431"/>
    </location>
</feature>
<organism evidence="5 6">
    <name type="scientific">Buttiauxella ferragutiae ATCC 51602</name>
    <dbReference type="NCBI Taxonomy" id="1354252"/>
    <lineage>
        <taxon>Bacteria</taxon>
        <taxon>Pseudomonadati</taxon>
        <taxon>Pseudomonadota</taxon>
        <taxon>Gammaproteobacteria</taxon>
        <taxon>Enterobacterales</taxon>
        <taxon>Enterobacteriaceae</taxon>
        <taxon>Buttiauxella</taxon>
    </lineage>
</organism>
<proteinExistence type="predicted"/>
<keyword evidence="1" id="KW-0378">Hydrolase</keyword>
<reference evidence="5 6" key="1">
    <citation type="submission" date="2016-04" db="EMBL/GenBank/DDBJ databases">
        <title>ATOL: Assembling a taxonomically balanced genome-scale reconstruction of the evolutionary history of the Enterobacteriaceae.</title>
        <authorList>
            <person name="Plunkett G.III."/>
            <person name="Neeno-Eckwall E.C."/>
            <person name="Glasner J.D."/>
            <person name="Perna N.T."/>
        </authorList>
    </citation>
    <scope>NUCLEOTIDE SEQUENCE [LARGE SCALE GENOMIC DNA]</scope>
    <source>
        <strain evidence="5 6">ATCC 51602</strain>
    </source>
</reference>
<feature type="transmembrane region" description="Helical" evidence="3">
    <location>
        <begin position="254"/>
        <end position="271"/>
    </location>
</feature>
<name>A0ABX2W5A5_9ENTR</name>
<dbReference type="Pfam" id="PF00782">
    <property type="entry name" value="DSPc"/>
    <property type="match status" value="1"/>
</dbReference>
<keyword evidence="3" id="KW-1133">Transmembrane helix</keyword>
<comment type="caution">
    <text evidence="5">The sequence shown here is derived from an EMBL/GenBank/DDBJ whole genome shotgun (WGS) entry which is preliminary data.</text>
</comment>
<dbReference type="PROSITE" id="PS50056">
    <property type="entry name" value="TYR_PHOSPHATASE_2"/>
    <property type="match status" value="1"/>
</dbReference>
<dbReference type="PANTHER" id="PTHR47216">
    <property type="match status" value="1"/>
</dbReference>
<dbReference type="Proteomes" id="UP000078407">
    <property type="component" value="Unassembled WGS sequence"/>
</dbReference>
<dbReference type="Gene3D" id="3.90.190.10">
    <property type="entry name" value="Protein tyrosine phosphatase superfamily"/>
    <property type="match status" value="1"/>
</dbReference>
<gene>
    <name evidence="5" type="ORF">M976_03262</name>
</gene>
<dbReference type="PROSITE" id="PS00383">
    <property type="entry name" value="TYR_PHOSPHATASE_1"/>
    <property type="match status" value="1"/>
</dbReference>
<dbReference type="InterPro" id="IPR000340">
    <property type="entry name" value="Dual-sp_phosphatase_cat-dom"/>
</dbReference>
<accession>A0ABX2W5A5</accession>
<dbReference type="EMBL" id="LXEQ01000048">
    <property type="protein sequence ID" value="OAT25970.1"/>
    <property type="molecule type" value="Genomic_DNA"/>
</dbReference>
<dbReference type="CDD" id="cd14527">
    <property type="entry name" value="DSP_bac"/>
    <property type="match status" value="1"/>
</dbReference>
<keyword evidence="6" id="KW-1185">Reference proteome</keyword>
<dbReference type="InterPro" id="IPR029021">
    <property type="entry name" value="Prot-tyrosine_phosphatase-like"/>
</dbReference>
<feature type="transmembrane region" description="Helical" evidence="3">
    <location>
        <begin position="63"/>
        <end position="89"/>
    </location>
</feature>
<evidence type="ECO:0000256" key="2">
    <source>
        <dbReference type="ARBA" id="ARBA00022912"/>
    </source>
</evidence>
<protein>
    <submittedName>
        <fullName evidence="5">Ser/Thr and Tyr protein phosphatase</fullName>
    </submittedName>
</protein>
<dbReference type="InterPro" id="IPR000387">
    <property type="entry name" value="Tyr_Pase_dom"/>
</dbReference>
<dbReference type="InterPro" id="IPR020422">
    <property type="entry name" value="TYR_PHOSPHATASE_DUAL_dom"/>
</dbReference>
<keyword evidence="3" id="KW-0812">Transmembrane</keyword>
<sequence>MGHFHRVYGSAPRIMTNRRSLYLQGLGWLILLAPFFFLTYGQVNQFTAGRANIGSLVFSWERHIPFVPLTILPYWSLDLLYGLSLFICTSLNEQRRLVCRLVLASVIACLGFLLFPLQFTFTRPEITGLAGWLFGQLEQFDLPYNQSPSLHIILCWLLWRHFHRHLTGVWQKLNSAWFLLIAVSVLTTWQHHFIDVLTGLGVGMVIDWLIPEQGKWSWRMADGKRKTLAVRYLCGAIICLAGTWLTTWLWWPTLALAIVALAYGILGVEALQKDGKGRLTPAAWWLLLPWRVGMLLSMRLYTRHLPAFSPVTDGVFLGTYPLTTPAQKAVLDLTSEFPRSRALQGVVYQCVPMLDLVKPDEVTLELAVDKLERLRHEQGSVLIHCALGLSRSALVAAAWLLQRYPELASEDAVEQVRRARPQVVFTSEHMELLERWKIKVTS</sequence>
<evidence type="ECO:0000259" key="4">
    <source>
        <dbReference type="PROSITE" id="PS50056"/>
    </source>
</evidence>
<evidence type="ECO:0000313" key="5">
    <source>
        <dbReference type="EMBL" id="OAT25970.1"/>
    </source>
</evidence>
<feature type="transmembrane region" description="Helical" evidence="3">
    <location>
        <begin position="166"/>
        <end position="186"/>
    </location>
</feature>
<dbReference type="SMART" id="SM00195">
    <property type="entry name" value="DSPc"/>
    <property type="match status" value="1"/>
</dbReference>
<dbReference type="PANTHER" id="PTHR47216:SF4">
    <property type="entry name" value="OS01G0859400 PROTEIN"/>
    <property type="match status" value="1"/>
</dbReference>
<feature type="transmembrane region" description="Helical" evidence="3">
    <location>
        <begin position="21"/>
        <end position="43"/>
    </location>
</feature>
<dbReference type="InterPro" id="IPR016130">
    <property type="entry name" value="Tyr_Pase_AS"/>
</dbReference>
<evidence type="ECO:0000256" key="1">
    <source>
        <dbReference type="ARBA" id="ARBA00022801"/>
    </source>
</evidence>
<evidence type="ECO:0000313" key="6">
    <source>
        <dbReference type="Proteomes" id="UP000078407"/>
    </source>
</evidence>
<feature type="transmembrane region" description="Helical" evidence="3">
    <location>
        <begin position="101"/>
        <end position="122"/>
    </location>
</feature>
<keyword evidence="2" id="KW-0904">Protein phosphatase</keyword>
<evidence type="ECO:0000256" key="3">
    <source>
        <dbReference type="SAM" id="Phobius"/>
    </source>
</evidence>
<dbReference type="CDD" id="cd03386">
    <property type="entry name" value="PAP2_Aur1_like"/>
    <property type="match status" value="1"/>
</dbReference>
<keyword evidence="3" id="KW-0472">Membrane</keyword>